<proteinExistence type="predicted"/>
<evidence type="ECO:0000313" key="3">
    <source>
        <dbReference type="Proteomes" id="UP000557688"/>
    </source>
</evidence>
<feature type="transmembrane region" description="Helical" evidence="1">
    <location>
        <begin position="131"/>
        <end position="147"/>
    </location>
</feature>
<keyword evidence="1" id="KW-0812">Transmembrane</keyword>
<gene>
    <name evidence="2" type="ORF">FHR90_000214</name>
</gene>
<accession>A0A839UQE2</accession>
<protein>
    <submittedName>
        <fullName evidence="2">Uncharacterized membrane protein HdeD (DUF308 family)</fullName>
    </submittedName>
</protein>
<feature type="transmembrane region" description="Helical" evidence="1">
    <location>
        <begin position="159"/>
        <end position="178"/>
    </location>
</feature>
<comment type="caution">
    <text evidence="2">The sequence shown here is derived from an EMBL/GenBank/DDBJ whole genome shotgun (WGS) entry which is preliminary data.</text>
</comment>
<dbReference type="RefSeq" id="WP_183274607.1">
    <property type="nucleotide sequence ID" value="NZ_JABXXQ010000027.1"/>
</dbReference>
<sequence length="455" mass="49788">MIQLILLFLGAEIIRRRWRSLCAAGIVWLLFGIALCVDALDGTMWVRPAYFGIAMILEGLVTFLAALGSNGTARRMRLAYGGVIVGVGLLMIDAPWHNDLAIALVAGLALVADGVWRFASAWVVRFPGWRLAIANAVFELLLAVVALEPWPTWYKGEVGTLAGILFIVSGVNLVRIALQLRTLPAGTPLGTVFNRGRARLMLEPIMPAVPEAGSETDDTTAAGLTVYVWTPTEGVRVPVYQSVTRYIAARDEDGVISTGHAALGLDGDLYISHYPAVEIDRDAGNFAQALRATTDNDVPGRFLPSYAEEAAGWCEASFRVTFKVFDAHRLRAFWQAYRQDSTYNLTNRNCSSAVANALEVSVEGVLDRHRNAVPSVGKMLLSPELWMAGLIRQRAMTMTWTPGLVLDYARALNATLSPPLQPWWVRLRDMFKAISRQYRRGHGHPGSGMATPVGP</sequence>
<feature type="transmembrane region" description="Helical" evidence="1">
    <location>
        <begin position="21"/>
        <end position="40"/>
    </location>
</feature>
<dbReference type="Proteomes" id="UP000557688">
    <property type="component" value="Unassembled WGS sequence"/>
</dbReference>
<name>A0A839UQE2_9PROT</name>
<evidence type="ECO:0000313" key="2">
    <source>
        <dbReference type="EMBL" id="MBB3172408.1"/>
    </source>
</evidence>
<reference evidence="2 3" key="1">
    <citation type="submission" date="2020-08" db="EMBL/GenBank/DDBJ databases">
        <title>Genomic Encyclopedia of Type Strains, Phase III (KMG-III): the genomes of soil and plant-associated and newly described type strains.</title>
        <authorList>
            <person name="Whitman W."/>
        </authorList>
    </citation>
    <scope>NUCLEOTIDE SEQUENCE [LARGE SCALE GENOMIC DNA]</scope>
    <source>
        <strain evidence="2 3">CECT 8088</strain>
    </source>
</reference>
<keyword evidence="1" id="KW-0472">Membrane</keyword>
<feature type="transmembrane region" description="Helical" evidence="1">
    <location>
        <begin position="46"/>
        <end position="66"/>
    </location>
</feature>
<dbReference type="EMBL" id="JACHXV010000001">
    <property type="protein sequence ID" value="MBB3172408.1"/>
    <property type="molecule type" value="Genomic_DNA"/>
</dbReference>
<dbReference type="AlphaFoldDB" id="A0A839UQE2"/>
<organism evidence="2 3">
    <name type="scientific">Endobacter medicaginis</name>
    <dbReference type="NCBI Taxonomy" id="1181271"/>
    <lineage>
        <taxon>Bacteria</taxon>
        <taxon>Pseudomonadati</taxon>
        <taxon>Pseudomonadota</taxon>
        <taxon>Alphaproteobacteria</taxon>
        <taxon>Acetobacterales</taxon>
        <taxon>Acetobacteraceae</taxon>
        <taxon>Endobacter</taxon>
    </lineage>
</organism>
<feature type="transmembrane region" description="Helical" evidence="1">
    <location>
        <begin position="78"/>
        <end position="94"/>
    </location>
</feature>
<keyword evidence="1" id="KW-1133">Transmembrane helix</keyword>
<keyword evidence="3" id="KW-1185">Reference proteome</keyword>
<evidence type="ECO:0000256" key="1">
    <source>
        <dbReference type="SAM" id="Phobius"/>
    </source>
</evidence>
<feature type="transmembrane region" description="Helical" evidence="1">
    <location>
        <begin position="100"/>
        <end position="119"/>
    </location>
</feature>